<dbReference type="OMA" id="GSTHELN"/>
<feature type="transmembrane region" description="Helical" evidence="10">
    <location>
        <begin position="265"/>
        <end position="285"/>
    </location>
</feature>
<evidence type="ECO:0000256" key="5">
    <source>
        <dbReference type="ARBA" id="ARBA00022989"/>
    </source>
</evidence>
<keyword evidence="12" id="KW-1185">Reference proteome</keyword>
<keyword evidence="3 8" id="KW-0812">Transmembrane</keyword>
<dbReference type="EnsemblPlants" id="ONIVA06G18340.1">
    <property type="protein sequence ID" value="ONIVA06G18340.1"/>
    <property type="gene ID" value="ONIVA06G18340"/>
</dbReference>
<dbReference type="Gramene" id="ONIVA06G18340.1">
    <property type="protein sequence ID" value="ONIVA06G18340.1"/>
    <property type="gene ID" value="ONIVA06G18340"/>
</dbReference>
<reference evidence="11" key="1">
    <citation type="submission" date="2015-04" db="UniProtKB">
        <authorList>
            <consortium name="EnsemblPlants"/>
        </authorList>
    </citation>
    <scope>IDENTIFICATION</scope>
    <source>
        <strain evidence="11">SL10</strain>
    </source>
</reference>
<keyword evidence="6 8" id="KW-0472">Membrane</keyword>
<dbReference type="GO" id="GO:0005516">
    <property type="term" value="F:calmodulin binding"/>
    <property type="evidence" value="ECO:0007669"/>
    <property type="project" value="UniProtKB-KW"/>
</dbReference>
<dbReference type="Proteomes" id="UP000006591">
    <property type="component" value="Chromosome 6"/>
</dbReference>
<evidence type="ECO:0000256" key="3">
    <source>
        <dbReference type="ARBA" id="ARBA00022692"/>
    </source>
</evidence>
<evidence type="ECO:0000256" key="7">
    <source>
        <dbReference type="ARBA" id="ARBA00023265"/>
    </source>
</evidence>
<keyword evidence="4 8" id="KW-0611">Plant defense</keyword>
<feature type="compositionally biased region" description="Basic and acidic residues" evidence="9">
    <location>
        <begin position="442"/>
        <end position="451"/>
    </location>
</feature>
<dbReference type="eggNOG" id="ENOG502QVKX">
    <property type="taxonomic scope" value="Eukaryota"/>
</dbReference>
<name>A0A0E0HR51_ORYNI</name>
<dbReference type="PANTHER" id="PTHR31942:SF82">
    <property type="entry name" value="MLO PROTEIN HOMOLOG 1"/>
    <property type="match status" value="1"/>
</dbReference>
<evidence type="ECO:0000256" key="10">
    <source>
        <dbReference type="SAM" id="Phobius"/>
    </source>
</evidence>
<evidence type="ECO:0000256" key="9">
    <source>
        <dbReference type="SAM" id="MobiDB-lite"/>
    </source>
</evidence>
<keyword evidence="5 8" id="KW-1133">Transmembrane helix</keyword>
<comment type="similarity">
    <text evidence="2 8">Belongs to the MLO family.</text>
</comment>
<keyword evidence="7 8" id="KW-0568">Pathogenesis-related protein</keyword>
<evidence type="ECO:0000256" key="6">
    <source>
        <dbReference type="ARBA" id="ARBA00023136"/>
    </source>
</evidence>
<feature type="transmembrane region" description="Helical" evidence="10">
    <location>
        <begin position="141"/>
        <end position="162"/>
    </location>
</feature>
<evidence type="ECO:0000256" key="2">
    <source>
        <dbReference type="ARBA" id="ARBA00006574"/>
    </source>
</evidence>
<feature type="region of interest" description="Disordered" evidence="9">
    <location>
        <begin position="436"/>
        <end position="494"/>
    </location>
</feature>
<comment type="domain">
    <text evidence="8">The C-terminus contains a calmodulin-binding domain, which binds calmodulin in a calcium-dependent fashion.</text>
</comment>
<dbReference type="STRING" id="4536.A0A0E0HR51"/>
<evidence type="ECO:0000256" key="8">
    <source>
        <dbReference type="RuleBase" id="RU280816"/>
    </source>
</evidence>
<evidence type="ECO:0000313" key="12">
    <source>
        <dbReference type="Proteomes" id="UP000006591"/>
    </source>
</evidence>
<evidence type="ECO:0000256" key="4">
    <source>
        <dbReference type="ARBA" id="ARBA00022821"/>
    </source>
</evidence>
<protein>
    <recommendedName>
        <fullName evidence="8">MLO-like protein</fullName>
    </recommendedName>
</protein>
<feature type="transmembrane region" description="Helical" evidence="10">
    <location>
        <begin position="355"/>
        <end position="382"/>
    </location>
</feature>
<dbReference type="PANTHER" id="PTHR31942">
    <property type="entry name" value="MLO-LIKE PROTEIN 1"/>
    <property type="match status" value="1"/>
</dbReference>
<organism evidence="11">
    <name type="scientific">Oryza nivara</name>
    <name type="common">Indian wild rice</name>
    <name type="synonym">Oryza sativa f. spontanea</name>
    <dbReference type="NCBI Taxonomy" id="4536"/>
    <lineage>
        <taxon>Eukaryota</taxon>
        <taxon>Viridiplantae</taxon>
        <taxon>Streptophyta</taxon>
        <taxon>Embryophyta</taxon>
        <taxon>Tracheophyta</taxon>
        <taxon>Spermatophyta</taxon>
        <taxon>Magnoliopsida</taxon>
        <taxon>Liliopsida</taxon>
        <taxon>Poales</taxon>
        <taxon>Poaceae</taxon>
        <taxon>BOP clade</taxon>
        <taxon>Oryzoideae</taxon>
        <taxon>Oryzeae</taxon>
        <taxon>Oryzinae</taxon>
        <taxon>Oryza</taxon>
    </lineage>
</organism>
<feature type="compositionally biased region" description="Basic and acidic residues" evidence="9">
    <location>
        <begin position="480"/>
        <end position="489"/>
    </location>
</feature>
<dbReference type="InterPro" id="IPR004326">
    <property type="entry name" value="Mlo"/>
</dbReference>
<sequence>MAGGRSGSRELPETPTWAVAVVCAVLVLVSAAMEHGLHNLSHWFRRRQKKAMGDALDKIKAELMLLGFISLLLTVAQAPISKICIPKSAANILLPCKAGQDAIEEEAASGRRSLAGAGGGDYCSKFDGKVALMSAKSMHQLHIFIFVLAVFHVTYCIITMGLGRLKMKKWKKWESQTNSLEYQFAIGNPSRFRFTHQTSFVKRHLGSFSSTPGLRWIVAFFRQFFGSVTKVDYLTMRQGFINAHLSQNSKFDFHKYIKRSLEDDFKVVVGISLPLWFVGILVLFLDIHVGTKLEMVIMEMAQEIQDRATVIQGAPVVEPSNKYFWFNRPDWVLFFIHLTLFHATPGLKKCFHENIWLSIVEVIVGISLQVLCSYITFPLYALMGSNMKKTIFEEQTMKALMNWRKKAMEKKKVRDADAFLAQMSVDFATPASSRSASPVHLLQDHRARSDDPPSPITVASPPAPEEDMYPVPAAAASRQLLDDPPDRRWMASSSADIADSDFSFSAQR</sequence>
<reference evidence="11" key="2">
    <citation type="submission" date="2018-04" db="EMBL/GenBank/DDBJ databases">
        <title>OnivRS2 (Oryza nivara Reference Sequence Version 2).</title>
        <authorList>
            <person name="Zhang J."/>
            <person name="Kudrna D."/>
            <person name="Lee S."/>
            <person name="Talag J."/>
            <person name="Rajasekar S."/>
            <person name="Welchert J."/>
            <person name="Hsing Y.-I."/>
            <person name="Wing R.A."/>
        </authorList>
    </citation>
    <scope>NUCLEOTIDE SEQUENCE [LARGE SCALE GENOMIC DNA]</scope>
    <source>
        <strain evidence="11">SL10</strain>
    </source>
</reference>
<evidence type="ECO:0000313" key="11">
    <source>
        <dbReference type="EnsemblPlants" id="ONIVA06G18340.1"/>
    </source>
</evidence>
<dbReference type="AlphaFoldDB" id="A0A0E0HR51"/>
<comment type="subcellular location">
    <subcellularLocation>
        <location evidence="1 8">Membrane</location>
        <topology evidence="1 8">Multi-pass membrane protein</topology>
    </subcellularLocation>
</comment>
<dbReference type="GO" id="GO:0016020">
    <property type="term" value="C:membrane"/>
    <property type="evidence" value="ECO:0007669"/>
    <property type="project" value="UniProtKB-SubCell"/>
</dbReference>
<keyword evidence="8" id="KW-0112">Calmodulin-binding</keyword>
<dbReference type="GO" id="GO:0006952">
    <property type="term" value="P:defense response"/>
    <property type="evidence" value="ECO:0007669"/>
    <property type="project" value="UniProtKB-KW"/>
</dbReference>
<dbReference type="Pfam" id="PF03094">
    <property type="entry name" value="Mlo"/>
    <property type="match status" value="1"/>
</dbReference>
<comment type="function">
    <text evidence="8">May be involved in modulation of pathogen defense and leaf cell death.</text>
</comment>
<dbReference type="HOGENOM" id="CLU_024720_1_0_1"/>
<evidence type="ECO:0000256" key="1">
    <source>
        <dbReference type="ARBA" id="ARBA00004141"/>
    </source>
</evidence>
<feature type="transmembrane region" description="Helical" evidence="10">
    <location>
        <begin position="61"/>
        <end position="80"/>
    </location>
</feature>
<feature type="transmembrane region" description="Helical" evidence="10">
    <location>
        <begin position="17"/>
        <end position="40"/>
    </location>
</feature>
<proteinExistence type="inferred from homology"/>
<accession>A0A0E0HR51</accession>
<gene>
    <name evidence="8" type="primary">MLO</name>
</gene>